<dbReference type="Pfam" id="PF17900">
    <property type="entry name" value="Peptidase_M1_N"/>
    <property type="match status" value="1"/>
</dbReference>
<dbReference type="EMBL" id="FN653082">
    <property type="protein sequence ID" value="CBY11314.1"/>
    <property type="molecule type" value="Genomic_DNA"/>
</dbReference>
<keyword evidence="2" id="KW-0732">Signal</keyword>
<sequence length="331" mass="36947">MRSVLALLGLAAACSKDSGSLFGWTVDELEVEVDSLKKRADSSDAEIVALKATVASLQQRIEGVEGDLTCSARIQPKVTRVIVTVGGVDVPVTYNLNPDYYYLTIYADHKIVSGSEVKAMVHYENEVPTGTKGLYLSHYTNPDGVKRYLLTTQFESTGARMAFPCFDEPDLKAIFNFEISYRYSEYTAIFNMDPIGPPNQVGDRYTVKYQPTMKISTYILAMLISDFNTDSSGVSADGVKVRILGRKEWENETNWALEETLSVVDGLSEKFGYKYCNAFPEPSAFIVTFSIPSTSVFSITVFQKMSRILKSFNFFLPRQSAKKSRSQVQKL</sequence>
<keyword evidence="1" id="KW-0175">Coiled coil</keyword>
<feature type="signal peptide" evidence="2">
    <location>
        <begin position="1"/>
        <end position="19"/>
    </location>
</feature>
<evidence type="ECO:0000259" key="3">
    <source>
        <dbReference type="Pfam" id="PF17900"/>
    </source>
</evidence>
<dbReference type="GO" id="GO:0005737">
    <property type="term" value="C:cytoplasm"/>
    <property type="evidence" value="ECO:0007669"/>
    <property type="project" value="TreeGrafter"/>
</dbReference>
<keyword evidence="5" id="KW-1185">Reference proteome</keyword>
<dbReference type="InterPro" id="IPR050344">
    <property type="entry name" value="Peptidase_M1_aminopeptidases"/>
</dbReference>
<dbReference type="PANTHER" id="PTHR11533:SF290">
    <property type="entry name" value="AMINOPEPTIDASE"/>
    <property type="match status" value="1"/>
</dbReference>
<feature type="chain" id="PRO_5003190456" description="Aminopeptidase N-like N-terminal domain-containing protein" evidence="2">
    <location>
        <begin position="20"/>
        <end position="331"/>
    </location>
</feature>
<dbReference type="GO" id="GO:0008270">
    <property type="term" value="F:zinc ion binding"/>
    <property type="evidence" value="ECO:0007669"/>
    <property type="project" value="TreeGrafter"/>
</dbReference>
<protein>
    <recommendedName>
        <fullName evidence="3">Aminopeptidase N-like N-terminal domain-containing protein</fullName>
    </recommendedName>
</protein>
<dbReference type="PRINTS" id="PR00756">
    <property type="entry name" value="ALADIPTASE"/>
</dbReference>
<accession>E4XN76</accession>
<name>E4XN76_OIKDI</name>
<organism evidence="4">
    <name type="scientific">Oikopleura dioica</name>
    <name type="common">Tunicate</name>
    <dbReference type="NCBI Taxonomy" id="34765"/>
    <lineage>
        <taxon>Eukaryota</taxon>
        <taxon>Metazoa</taxon>
        <taxon>Chordata</taxon>
        <taxon>Tunicata</taxon>
        <taxon>Appendicularia</taxon>
        <taxon>Copelata</taxon>
        <taxon>Oikopleuridae</taxon>
        <taxon>Oikopleura</taxon>
    </lineage>
</organism>
<dbReference type="InParanoid" id="E4XN76"/>
<evidence type="ECO:0000313" key="5">
    <source>
        <dbReference type="Proteomes" id="UP000001307"/>
    </source>
</evidence>
<dbReference type="GO" id="GO:0070006">
    <property type="term" value="F:metalloaminopeptidase activity"/>
    <property type="evidence" value="ECO:0007669"/>
    <property type="project" value="TreeGrafter"/>
</dbReference>
<dbReference type="InterPro" id="IPR045357">
    <property type="entry name" value="Aminopeptidase_N-like_N"/>
</dbReference>
<dbReference type="GO" id="GO:0016020">
    <property type="term" value="C:membrane"/>
    <property type="evidence" value="ECO:0007669"/>
    <property type="project" value="TreeGrafter"/>
</dbReference>
<evidence type="ECO:0000313" key="4">
    <source>
        <dbReference type="EMBL" id="CBY11314.1"/>
    </source>
</evidence>
<dbReference type="GO" id="GO:0005615">
    <property type="term" value="C:extracellular space"/>
    <property type="evidence" value="ECO:0007669"/>
    <property type="project" value="TreeGrafter"/>
</dbReference>
<dbReference type="GO" id="GO:0042277">
    <property type="term" value="F:peptide binding"/>
    <property type="evidence" value="ECO:0007669"/>
    <property type="project" value="TreeGrafter"/>
</dbReference>
<dbReference type="GO" id="GO:0006508">
    <property type="term" value="P:proteolysis"/>
    <property type="evidence" value="ECO:0007669"/>
    <property type="project" value="InterPro"/>
</dbReference>
<dbReference type="Proteomes" id="UP000001307">
    <property type="component" value="Unassembled WGS sequence"/>
</dbReference>
<dbReference type="InterPro" id="IPR001930">
    <property type="entry name" value="Peptidase_M1"/>
</dbReference>
<dbReference type="OrthoDB" id="10031169at2759"/>
<dbReference type="GO" id="GO:0043171">
    <property type="term" value="P:peptide catabolic process"/>
    <property type="evidence" value="ECO:0007669"/>
    <property type="project" value="TreeGrafter"/>
</dbReference>
<dbReference type="InterPro" id="IPR042097">
    <property type="entry name" value="Aminopeptidase_N-like_N_sf"/>
</dbReference>
<feature type="domain" description="Aminopeptidase N-like N-terminal" evidence="3">
    <location>
        <begin position="96"/>
        <end position="219"/>
    </location>
</feature>
<dbReference type="Gene3D" id="2.60.40.1730">
    <property type="entry name" value="tricorn interacting facor f3 domain"/>
    <property type="match status" value="1"/>
</dbReference>
<evidence type="ECO:0000256" key="1">
    <source>
        <dbReference type="SAM" id="Coils"/>
    </source>
</evidence>
<reference evidence="4" key="1">
    <citation type="journal article" date="2010" name="Science">
        <title>Plasticity of animal genome architecture unmasked by rapid evolution of a pelagic tunicate.</title>
        <authorList>
            <person name="Denoeud F."/>
            <person name="Henriet S."/>
            <person name="Mungpakdee S."/>
            <person name="Aury J.M."/>
            <person name="Da Silva C."/>
            <person name="Brinkmann H."/>
            <person name="Mikhaleva J."/>
            <person name="Olsen L.C."/>
            <person name="Jubin C."/>
            <person name="Canestro C."/>
            <person name="Bouquet J.M."/>
            <person name="Danks G."/>
            <person name="Poulain J."/>
            <person name="Campsteijn C."/>
            <person name="Adamski M."/>
            <person name="Cross I."/>
            <person name="Yadetie F."/>
            <person name="Muffato M."/>
            <person name="Louis A."/>
            <person name="Butcher S."/>
            <person name="Tsagkogeorga G."/>
            <person name="Konrad A."/>
            <person name="Singh S."/>
            <person name="Jensen M.F."/>
            <person name="Cong E.H."/>
            <person name="Eikeseth-Otteraa H."/>
            <person name="Noel B."/>
            <person name="Anthouard V."/>
            <person name="Porcel B.M."/>
            <person name="Kachouri-Lafond R."/>
            <person name="Nishino A."/>
            <person name="Ugolini M."/>
            <person name="Chourrout P."/>
            <person name="Nishida H."/>
            <person name="Aasland R."/>
            <person name="Huzurbazar S."/>
            <person name="Westhof E."/>
            <person name="Delsuc F."/>
            <person name="Lehrach H."/>
            <person name="Reinhardt R."/>
            <person name="Weissenbach J."/>
            <person name="Roy S.W."/>
            <person name="Artiguenave F."/>
            <person name="Postlethwait J.H."/>
            <person name="Manak J.R."/>
            <person name="Thompson E.M."/>
            <person name="Jaillon O."/>
            <person name="Du Pasquier L."/>
            <person name="Boudinot P."/>
            <person name="Liberles D.A."/>
            <person name="Volff J.N."/>
            <person name="Philippe H."/>
            <person name="Lenhard B."/>
            <person name="Roest Crollius H."/>
            <person name="Wincker P."/>
            <person name="Chourrout D."/>
        </authorList>
    </citation>
    <scope>NUCLEOTIDE SEQUENCE [LARGE SCALE GENOMIC DNA]</scope>
</reference>
<proteinExistence type="predicted"/>
<evidence type="ECO:0000256" key="2">
    <source>
        <dbReference type="SAM" id="SignalP"/>
    </source>
</evidence>
<feature type="coiled-coil region" evidence="1">
    <location>
        <begin position="26"/>
        <end position="67"/>
    </location>
</feature>
<dbReference type="AlphaFoldDB" id="E4XN76"/>
<gene>
    <name evidence="4" type="ORF">GSOID_T00015631001</name>
</gene>
<dbReference type="PANTHER" id="PTHR11533">
    <property type="entry name" value="PROTEASE M1 ZINC METALLOPROTEASE"/>
    <property type="match status" value="1"/>
</dbReference>
<dbReference type="SUPFAM" id="SSF63737">
    <property type="entry name" value="Leukotriene A4 hydrolase N-terminal domain"/>
    <property type="match status" value="1"/>
</dbReference>